<comment type="caution">
    <text evidence="11">The sequence shown here is derived from an EMBL/GenBank/DDBJ whole genome shotgun (WGS) entry which is preliminary data.</text>
</comment>
<dbReference type="Pfam" id="PF01762">
    <property type="entry name" value="Galactosyl_T"/>
    <property type="match status" value="1"/>
</dbReference>
<evidence type="ECO:0000256" key="3">
    <source>
        <dbReference type="ARBA" id="ARBA00022676"/>
    </source>
</evidence>
<evidence type="ECO:0000256" key="4">
    <source>
        <dbReference type="ARBA" id="ARBA00022679"/>
    </source>
</evidence>
<evidence type="ECO:0000256" key="9">
    <source>
        <dbReference type="ARBA" id="ARBA00023136"/>
    </source>
</evidence>
<evidence type="ECO:0000313" key="11">
    <source>
        <dbReference type="EMBL" id="CAG5118353.1"/>
    </source>
</evidence>
<name>A0A8S3YNJ5_9EUPU</name>
<evidence type="ECO:0000256" key="6">
    <source>
        <dbReference type="ARBA" id="ARBA00022968"/>
    </source>
</evidence>
<evidence type="ECO:0000256" key="1">
    <source>
        <dbReference type="ARBA" id="ARBA00004323"/>
    </source>
</evidence>
<protein>
    <recommendedName>
        <fullName evidence="10">Hexosyltransferase</fullName>
        <ecNumber evidence="10">2.4.1.-</ecNumber>
    </recommendedName>
</protein>
<dbReference type="PANTHER" id="PTHR11214">
    <property type="entry name" value="BETA-1,3-N-ACETYLGLUCOSAMINYLTRANSFERASE"/>
    <property type="match status" value="1"/>
</dbReference>
<organism evidence="11 12">
    <name type="scientific">Candidula unifasciata</name>
    <dbReference type="NCBI Taxonomy" id="100452"/>
    <lineage>
        <taxon>Eukaryota</taxon>
        <taxon>Metazoa</taxon>
        <taxon>Spiralia</taxon>
        <taxon>Lophotrochozoa</taxon>
        <taxon>Mollusca</taxon>
        <taxon>Gastropoda</taxon>
        <taxon>Heterobranchia</taxon>
        <taxon>Euthyneura</taxon>
        <taxon>Panpulmonata</taxon>
        <taxon>Eupulmonata</taxon>
        <taxon>Stylommatophora</taxon>
        <taxon>Helicina</taxon>
        <taxon>Helicoidea</taxon>
        <taxon>Geomitridae</taxon>
        <taxon>Candidula</taxon>
    </lineage>
</organism>
<dbReference type="InterPro" id="IPR002659">
    <property type="entry name" value="Glyco_trans_31"/>
</dbReference>
<keyword evidence="7" id="KW-1133">Transmembrane helix</keyword>
<gene>
    <name evidence="11" type="ORF">CUNI_LOCUS3911</name>
</gene>
<keyword evidence="6" id="KW-0735">Signal-anchor</keyword>
<sequence length="316" mass="36105">MKIPVRKLCCCLLSILITFVLLLNAFVLNKLYKESSRTHEGAHVNGIRVGKNGSVKLHLAGLLLPAEGPSDDFYKLPVINEHTYGYLNKPKDACTNKRLDLLVAVVSLTINFDRRRLARQAQETVPSGKIIYLFFLGKSPYMNELQHRVDEEAKKYGDIVQEDFVDSERNLSLKSVSILRWVTDSCSDVKFVIKKDDDIRLNIDTALKSLSFKETEFKHFVMGNSKYLIEGPIRDEISKYYTSFSEYGEAFFPLFVHGPAYGFPGRTAVMLYQMSLRTKLFWLEDVYITGICAHRAKIPVFFDKGFIYTHDSVDAV</sequence>
<keyword evidence="9" id="KW-0472">Membrane</keyword>
<keyword evidence="3 10" id="KW-0328">Glycosyltransferase</keyword>
<evidence type="ECO:0000256" key="5">
    <source>
        <dbReference type="ARBA" id="ARBA00022692"/>
    </source>
</evidence>
<dbReference type="Proteomes" id="UP000678393">
    <property type="component" value="Unassembled WGS sequence"/>
</dbReference>
<dbReference type="AlphaFoldDB" id="A0A8S3YNJ5"/>
<evidence type="ECO:0000256" key="7">
    <source>
        <dbReference type="ARBA" id="ARBA00022989"/>
    </source>
</evidence>
<accession>A0A8S3YNJ5</accession>
<dbReference type="PANTHER" id="PTHR11214:SF314">
    <property type="entry name" value="HEXOSYLTRANSFERASE"/>
    <property type="match status" value="1"/>
</dbReference>
<keyword evidence="5" id="KW-0812">Transmembrane</keyword>
<comment type="subcellular location">
    <subcellularLocation>
        <location evidence="1 10">Golgi apparatus membrane</location>
        <topology evidence="1 10">Single-pass type II membrane protein</topology>
    </subcellularLocation>
</comment>
<dbReference type="GO" id="GO:0000139">
    <property type="term" value="C:Golgi membrane"/>
    <property type="evidence" value="ECO:0007669"/>
    <property type="project" value="UniProtKB-SubCell"/>
</dbReference>
<dbReference type="Gene3D" id="3.90.550.50">
    <property type="match status" value="1"/>
</dbReference>
<evidence type="ECO:0000256" key="10">
    <source>
        <dbReference type="RuleBase" id="RU363063"/>
    </source>
</evidence>
<dbReference type="OrthoDB" id="2139606at2759"/>
<proteinExistence type="inferred from homology"/>
<dbReference type="EMBL" id="CAJHNH020000539">
    <property type="protein sequence ID" value="CAG5118353.1"/>
    <property type="molecule type" value="Genomic_DNA"/>
</dbReference>
<dbReference type="EC" id="2.4.1.-" evidence="10"/>
<reference evidence="11" key="1">
    <citation type="submission" date="2021-04" db="EMBL/GenBank/DDBJ databases">
        <authorList>
            <consortium name="Molecular Ecology Group"/>
        </authorList>
    </citation>
    <scope>NUCLEOTIDE SEQUENCE</scope>
</reference>
<comment type="similarity">
    <text evidence="2 10">Belongs to the glycosyltransferase 31 family.</text>
</comment>
<keyword evidence="12" id="KW-1185">Reference proteome</keyword>
<keyword evidence="8 10" id="KW-0333">Golgi apparatus</keyword>
<keyword evidence="4" id="KW-0808">Transferase</keyword>
<dbReference type="GO" id="GO:0006493">
    <property type="term" value="P:protein O-linked glycosylation"/>
    <property type="evidence" value="ECO:0007669"/>
    <property type="project" value="TreeGrafter"/>
</dbReference>
<evidence type="ECO:0000256" key="8">
    <source>
        <dbReference type="ARBA" id="ARBA00023034"/>
    </source>
</evidence>
<evidence type="ECO:0000313" key="12">
    <source>
        <dbReference type="Proteomes" id="UP000678393"/>
    </source>
</evidence>
<evidence type="ECO:0000256" key="2">
    <source>
        <dbReference type="ARBA" id="ARBA00008661"/>
    </source>
</evidence>
<dbReference type="GO" id="GO:0016758">
    <property type="term" value="F:hexosyltransferase activity"/>
    <property type="evidence" value="ECO:0007669"/>
    <property type="project" value="InterPro"/>
</dbReference>